<dbReference type="OrthoDB" id="9796533at2"/>
<dbReference type="CDD" id="cd24076">
    <property type="entry name" value="ASKHA_ATPase_ROK_BsXylR-like"/>
    <property type="match status" value="1"/>
</dbReference>
<organism evidence="2 3">
    <name type="scientific">Desulfofundulus thermobenzoicus</name>
    <dbReference type="NCBI Taxonomy" id="29376"/>
    <lineage>
        <taxon>Bacteria</taxon>
        <taxon>Bacillati</taxon>
        <taxon>Bacillota</taxon>
        <taxon>Clostridia</taxon>
        <taxon>Eubacteriales</taxon>
        <taxon>Peptococcaceae</taxon>
        <taxon>Desulfofundulus</taxon>
    </lineage>
</organism>
<sequence>MSRFVIGVDLGGTKIYTALADREGNLLAEVKVPTEAGAGTRHVIDRIIQTVAQVQREAGADGPAVALGIGAPGPLNVSTGVVYQAPNLGWHDVPLKSLLEERLQVPVAVENDANLAALGEYMCGAGRGAKDMVYITVSTGVGGGLILNGRLYHGTGYGAGEIGHITIDPRGPRCNCGNYGCLEAVASGTAMAREARRLVEGGGGKAILEAAGGEREAITAGAVARAAAAGDREAGEIIAGAGRMLGIGVAGIINLLNPDTVVLGGGAMQAGPLLWEAMEREIDRRALKKSREQVRLVPAALGSRSGLLGAVVLARQQAGWLKTT</sequence>
<dbReference type="InterPro" id="IPR000600">
    <property type="entry name" value="ROK"/>
</dbReference>
<dbReference type="Pfam" id="PF00480">
    <property type="entry name" value="ROK"/>
    <property type="match status" value="1"/>
</dbReference>
<dbReference type="AlphaFoldDB" id="A0A6N7IRN5"/>
<dbReference type="RefSeq" id="WP_152946151.1">
    <property type="nucleotide sequence ID" value="NZ_WHYR01000018.1"/>
</dbReference>
<protein>
    <submittedName>
        <fullName evidence="2">ROK family protein</fullName>
    </submittedName>
</protein>
<comment type="similarity">
    <text evidence="1">Belongs to the ROK (NagC/XylR) family.</text>
</comment>
<dbReference type="PANTHER" id="PTHR18964">
    <property type="entry name" value="ROK (REPRESSOR, ORF, KINASE) FAMILY"/>
    <property type="match status" value="1"/>
</dbReference>
<dbReference type="PANTHER" id="PTHR18964:SF149">
    <property type="entry name" value="BIFUNCTIONAL UDP-N-ACETYLGLUCOSAMINE 2-EPIMERASE_N-ACETYLMANNOSAMINE KINASE"/>
    <property type="match status" value="1"/>
</dbReference>
<reference evidence="2 3" key="1">
    <citation type="submission" date="2019-10" db="EMBL/GenBank/DDBJ databases">
        <title>Comparative genomics of sulfur disproportionating microorganisms.</title>
        <authorList>
            <person name="Ward L.M."/>
            <person name="Bertran E."/>
            <person name="Johnston D."/>
        </authorList>
    </citation>
    <scope>NUCLEOTIDE SEQUENCE [LARGE SCALE GENOMIC DNA]</scope>
    <source>
        <strain evidence="2 3">DSM 14055</strain>
    </source>
</reference>
<evidence type="ECO:0000313" key="3">
    <source>
        <dbReference type="Proteomes" id="UP000441717"/>
    </source>
</evidence>
<accession>A0A6N7IRN5</accession>
<gene>
    <name evidence="2" type="ORF">GFC01_08100</name>
</gene>
<dbReference type="InterPro" id="IPR049874">
    <property type="entry name" value="ROK_cs"/>
</dbReference>
<dbReference type="Gene3D" id="3.30.420.40">
    <property type="match status" value="2"/>
</dbReference>
<name>A0A6N7IRN5_9FIRM</name>
<dbReference type="Proteomes" id="UP000441717">
    <property type="component" value="Unassembled WGS sequence"/>
</dbReference>
<dbReference type="InterPro" id="IPR043129">
    <property type="entry name" value="ATPase_NBD"/>
</dbReference>
<dbReference type="EMBL" id="WHYR01000018">
    <property type="protein sequence ID" value="MQL52233.1"/>
    <property type="molecule type" value="Genomic_DNA"/>
</dbReference>
<dbReference type="PROSITE" id="PS01125">
    <property type="entry name" value="ROK"/>
    <property type="match status" value="1"/>
</dbReference>
<proteinExistence type="inferred from homology"/>
<dbReference type="SUPFAM" id="SSF53067">
    <property type="entry name" value="Actin-like ATPase domain"/>
    <property type="match status" value="1"/>
</dbReference>
<keyword evidence="3" id="KW-1185">Reference proteome</keyword>
<comment type="caution">
    <text evidence="2">The sequence shown here is derived from an EMBL/GenBank/DDBJ whole genome shotgun (WGS) entry which is preliminary data.</text>
</comment>
<evidence type="ECO:0000256" key="1">
    <source>
        <dbReference type="ARBA" id="ARBA00006479"/>
    </source>
</evidence>
<evidence type="ECO:0000313" key="2">
    <source>
        <dbReference type="EMBL" id="MQL52233.1"/>
    </source>
</evidence>